<feature type="domain" description="NADH:ubiquinone oxidoreductase-like 20kDa subunit" evidence="11">
    <location>
        <begin position="60"/>
        <end position="243"/>
    </location>
</feature>
<feature type="binding site" evidence="10">
    <location>
        <position position="188"/>
    </location>
    <ligand>
        <name>[4Fe-4S] cluster</name>
        <dbReference type="ChEBI" id="CHEBI:49883"/>
        <label>1</label>
    </ligand>
</feature>
<proteinExistence type="inferred from homology"/>
<dbReference type="GO" id="GO:0009061">
    <property type="term" value="P:anaerobic respiration"/>
    <property type="evidence" value="ECO:0007669"/>
    <property type="project" value="TreeGrafter"/>
</dbReference>
<evidence type="ECO:0000256" key="1">
    <source>
        <dbReference type="ARBA" id="ARBA00001966"/>
    </source>
</evidence>
<evidence type="ECO:0000256" key="7">
    <source>
        <dbReference type="ARBA" id="ARBA00023002"/>
    </source>
</evidence>
<dbReference type="EMBL" id="QMQX01000167">
    <property type="protein sequence ID" value="RLE50550.1"/>
    <property type="molecule type" value="Genomic_DNA"/>
</dbReference>
<keyword evidence="4 10" id="KW-0004">4Fe-4S</keyword>
<dbReference type="PROSITE" id="PS51318">
    <property type="entry name" value="TAT"/>
    <property type="match status" value="1"/>
</dbReference>
<keyword evidence="8 10" id="KW-0408">Iron</keyword>
<feature type="binding site" evidence="10">
    <location>
        <position position="271"/>
    </location>
    <ligand>
        <name>[4Fe-4S] cluster</name>
        <dbReference type="ChEBI" id="CHEBI:49883"/>
        <label>2</label>
    </ligand>
</feature>
<dbReference type="GO" id="GO:0044569">
    <property type="term" value="C:[Ni-Fe] hydrogenase complex"/>
    <property type="evidence" value="ECO:0007669"/>
    <property type="project" value="TreeGrafter"/>
</dbReference>
<dbReference type="Pfam" id="PF01058">
    <property type="entry name" value="Oxidored_q6"/>
    <property type="match status" value="1"/>
</dbReference>
<dbReference type="Pfam" id="PF14720">
    <property type="entry name" value="NiFe_hyd_SSU_C"/>
    <property type="match status" value="1"/>
</dbReference>
<evidence type="ECO:0000256" key="5">
    <source>
        <dbReference type="ARBA" id="ARBA00022723"/>
    </source>
</evidence>
<evidence type="ECO:0000256" key="9">
    <source>
        <dbReference type="ARBA" id="ARBA00023014"/>
    </source>
</evidence>
<dbReference type="GO" id="GO:0016020">
    <property type="term" value="C:membrane"/>
    <property type="evidence" value="ECO:0007669"/>
    <property type="project" value="TreeGrafter"/>
</dbReference>
<keyword evidence="7" id="KW-0560">Oxidoreductase</keyword>
<dbReference type="InterPro" id="IPR001821">
    <property type="entry name" value="NiFe_hydrogenase_ssu"/>
</dbReference>
<evidence type="ECO:0000313" key="13">
    <source>
        <dbReference type="EMBL" id="RLE50550.1"/>
    </source>
</evidence>
<comment type="cofactor">
    <cofactor evidence="1">
        <name>[4Fe-4S] cluster</name>
        <dbReference type="ChEBI" id="CHEBI:49883"/>
    </cofactor>
</comment>
<dbReference type="InterPro" id="IPR006137">
    <property type="entry name" value="NADH_UbQ_OxRdtase-like_20kDa"/>
</dbReference>
<feature type="binding site" evidence="10">
    <location>
        <position position="300"/>
    </location>
    <ligand>
        <name>[4Fe-4S] cluster</name>
        <dbReference type="ChEBI" id="CHEBI:49883"/>
        <label>2</label>
    </ligand>
</feature>
<dbReference type="InterPro" id="IPR037024">
    <property type="entry name" value="NiFe_Hase_small_N_sf"/>
</dbReference>
<dbReference type="GO" id="GO:0008901">
    <property type="term" value="F:ferredoxin hydrogenase activity"/>
    <property type="evidence" value="ECO:0007669"/>
    <property type="project" value="InterPro"/>
</dbReference>
<comment type="subcellular location">
    <subcellularLocation>
        <location evidence="2">Cell envelope</location>
    </subcellularLocation>
</comment>
<dbReference type="Gene3D" id="3.40.50.700">
    <property type="entry name" value="NADH:ubiquinone oxidoreductase-like, 20kDa subunit"/>
    <property type="match status" value="1"/>
</dbReference>
<dbReference type="PANTHER" id="PTHR30013">
    <property type="entry name" value="NIFE / NIFESE HYDROGENASE SMALL SUBUNIT FAMILY MEMBER"/>
    <property type="match status" value="1"/>
</dbReference>
<dbReference type="GO" id="GO:0009055">
    <property type="term" value="F:electron transfer activity"/>
    <property type="evidence" value="ECO:0007669"/>
    <property type="project" value="TreeGrafter"/>
</dbReference>
<keyword evidence="6" id="KW-0732">Signal</keyword>
<dbReference type="Gene3D" id="4.10.480.10">
    <property type="entry name" value="Cytochrome-c3 hydrogenase, C-terminal domain"/>
    <property type="match status" value="1"/>
</dbReference>
<feature type="binding site" evidence="10">
    <location>
        <position position="328"/>
    </location>
    <ligand>
        <name>[3Fe-4S] cluster</name>
        <dbReference type="ChEBI" id="CHEBI:21137"/>
    </ligand>
</feature>
<dbReference type="InterPro" id="IPR037148">
    <property type="entry name" value="NiFe-Hase_small_C_sf"/>
</dbReference>
<dbReference type="GO" id="GO:0009375">
    <property type="term" value="C:ferredoxin hydrogenase complex"/>
    <property type="evidence" value="ECO:0007669"/>
    <property type="project" value="InterPro"/>
</dbReference>
<evidence type="ECO:0000313" key="14">
    <source>
        <dbReference type="Proteomes" id="UP000272051"/>
    </source>
</evidence>
<keyword evidence="5 10" id="KW-0479">Metal-binding</keyword>
<organism evidence="13 14">
    <name type="scientific">Thermoproteota archaeon</name>
    <dbReference type="NCBI Taxonomy" id="2056631"/>
    <lineage>
        <taxon>Archaea</taxon>
        <taxon>Thermoproteota</taxon>
    </lineage>
</organism>
<evidence type="ECO:0000256" key="2">
    <source>
        <dbReference type="ARBA" id="ARBA00004196"/>
    </source>
</evidence>
<evidence type="ECO:0000256" key="4">
    <source>
        <dbReference type="ARBA" id="ARBA00022485"/>
    </source>
</evidence>
<dbReference type="SUPFAM" id="SSF56770">
    <property type="entry name" value="HydA/Nqo6-like"/>
    <property type="match status" value="1"/>
</dbReference>
<comment type="caution">
    <text evidence="13">The sequence shown here is derived from an EMBL/GenBank/DDBJ whole genome shotgun (WGS) entry which is preliminary data.</text>
</comment>
<protein>
    <submittedName>
        <fullName evidence="13">Hydrogenase expression protein HypE</fullName>
    </submittedName>
</protein>
<feature type="binding site" evidence="10">
    <location>
        <position position="229"/>
    </location>
    <ligand>
        <name>[4Fe-4S] cluster</name>
        <dbReference type="ChEBI" id="CHEBI:49883"/>
        <label>1</label>
    </ligand>
</feature>
<dbReference type="InterPro" id="IPR027394">
    <property type="entry name" value="Cytochrome-c3_hydrogenase_C"/>
</dbReference>
<dbReference type="GO" id="GO:0046872">
    <property type="term" value="F:metal ion binding"/>
    <property type="evidence" value="ECO:0007669"/>
    <property type="project" value="UniProtKB-KW"/>
</dbReference>
<feature type="binding site" evidence="10">
    <location>
        <position position="63"/>
    </location>
    <ligand>
        <name>[4Fe-4S] cluster</name>
        <dbReference type="ChEBI" id="CHEBI:49883"/>
        <label>1</label>
    </ligand>
</feature>
<accession>A0A497EV07</accession>
<dbReference type="GO" id="GO:0051539">
    <property type="term" value="F:4 iron, 4 sulfur cluster binding"/>
    <property type="evidence" value="ECO:0007669"/>
    <property type="project" value="UniProtKB-KW"/>
</dbReference>
<feature type="domain" description="Cytochrome-c3 hydrogenase C-terminal" evidence="12">
    <location>
        <begin position="266"/>
        <end position="338"/>
    </location>
</feature>
<gene>
    <name evidence="13" type="ORF">DRJ33_07350</name>
</gene>
<evidence type="ECO:0000256" key="10">
    <source>
        <dbReference type="PIRSR" id="PIRSR000310-1"/>
    </source>
</evidence>
<dbReference type="AlphaFoldDB" id="A0A497EV07"/>
<feature type="binding site" evidence="10">
    <location>
        <position position="274"/>
    </location>
    <ligand>
        <name>[4Fe-4S] cluster</name>
        <dbReference type="ChEBI" id="CHEBI:49883"/>
        <label>2</label>
    </ligand>
</feature>
<feature type="binding site" evidence="10">
    <location>
        <position position="60"/>
    </location>
    <ligand>
        <name>[4Fe-4S] cluster</name>
        <dbReference type="ChEBI" id="CHEBI:49883"/>
        <label>1</label>
    </ligand>
</feature>
<name>A0A497EV07_9CREN</name>
<evidence type="ECO:0000256" key="3">
    <source>
        <dbReference type="ARBA" id="ARBA00006605"/>
    </source>
</evidence>
<evidence type="ECO:0000259" key="11">
    <source>
        <dbReference type="Pfam" id="PF01058"/>
    </source>
</evidence>
<reference evidence="13 14" key="1">
    <citation type="submission" date="2018-06" db="EMBL/GenBank/DDBJ databases">
        <title>Extensive metabolic versatility and redundancy in microbially diverse, dynamic hydrothermal sediments.</title>
        <authorList>
            <person name="Dombrowski N."/>
            <person name="Teske A."/>
            <person name="Baker B.J."/>
        </authorList>
    </citation>
    <scope>NUCLEOTIDE SEQUENCE [LARGE SCALE GENOMIC DNA]</scope>
    <source>
        <strain evidence="13">B34_G17</strain>
    </source>
</reference>
<evidence type="ECO:0000259" key="12">
    <source>
        <dbReference type="Pfam" id="PF14720"/>
    </source>
</evidence>
<evidence type="ECO:0000256" key="8">
    <source>
        <dbReference type="ARBA" id="ARBA00023004"/>
    </source>
</evidence>
<dbReference type="GO" id="GO:0051538">
    <property type="term" value="F:3 iron, 4 sulfur cluster binding"/>
    <property type="evidence" value="ECO:0007669"/>
    <property type="project" value="UniProtKB-KW"/>
</dbReference>
<dbReference type="Proteomes" id="UP000272051">
    <property type="component" value="Unassembled WGS sequence"/>
</dbReference>
<dbReference type="PANTHER" id="PTHR30013:SF5">
    <property type="entry name" value="HYDROGENASE SMALL SUBUNIT"/>
    <property type="match status" value="1"/>
</dbReference>
<dbReference type="InterPro" id="IPR006311">
    <property type="entry name" value="TAT_signal"/>
</dbReference>
<keyword evidence="10" id="KW-0003">3Fe-4S</keyword>
<comment type="similarity">
    <text evidence="3">Belongs to the [NiFe]/[NiFeSe] hydrogenase small subunit family.</text>
</comment>
<sequence>MQPISRRTFLKTSLMAAAILSLARFSSDPVVKAAAKDIEKSIAQGEQPALHIVWVQGQACSGCTVSLLNSTDPSIVDVLIGQVKELSPVVLDYHPTIMPQWGVEHLSSKAAESVEEWSAVSILRKAERGELGPYVLVVEGAVPDETTAAMTGGRWCTIGEDKAGPLTLTEELLSLAGNAAVVLAVGSCAAFGGIPHGSPNPTGAKGVMDVLGANWKSSLGLPIINIPGCPPAGDWIVKTVAHLLLTVKGILPAPKLDKEHRPTFLYGWLMHDKCPRGSYYAAGQFINKYGEPYCVYSMGCKGPIVHCPITVTGFVEGTGMCSAFGSPCIGCTMREFPDPPYSPFLKALPAPVIPPAEALAAAAVIGVAAGALGSHVLKAKKKVISKSSSKEG</sequence>
<feature type="binding site" evidence="10">
    <location>
        <position position="294"/>
    </location>
    <ligand>
        <name>[4Fe-4S] cluster</name>
        <dbReference type="ChEBI" id="CHEBI:49883"/>
        <label>2</label>
    </ligand>
</feature>
<feature type="binding site" evidence="10">
    <location>
        <position position="331"/>
    </location>
    <ligand>
        <name>[3Fe-4S] cluster</name>
        <dbReference type="ChEBI" id="CHEBI:21137"/>
    </ligand>
</feature>
<dbReference type="PIRSF" id="PIRSF000310">
    <property type="entry name" value="NiFe_hyd_ssu"/>
    <property type="match status" value="1"/>
</dbReference>
<dbReference type="NCBIfam" id="TIGR00391">
    <property type="entry name" value="hydA"/>
    <property type="match status" value="1"/>
</dbReference>
<keyword evidence="9 10" id="KW-0411">Iron-sulfur</keyword>
<evidence type="ECO:0000256" key="6">
    <source>
        <dbReference type="ARBA" id="ARBA00022729"/>
    </source>
</evidence>